<name>A0A194WS47_MOLSC</name>
<dbReference type="InterPro" id="IPR049892">
    <property type="entry name" value="AA9"/>
</dbReference>
<dbReference type="GO" id="GO:0005576">
    <property type="term" value="C:extracellular region"/>
    <property type="evidence" value="ECO:0007669"/>
    <property type="project" value="UniProtKB-SubCell"/>
</dbReference>
<feature type="chain" id="PRO_5008267398" description="AA9 family lytic polysaccharide monooxygenase" evidence="7">
    <location>
        <begin position="19"/>
        <end position="286"/>
    </location>
</feature>
<gene>
    <name evidence="9" type="ORF">LY89DRAFT_674914</name>
</gene>
<keyword evidence="10" id="KW-1185">Reference proteome</keyword>
<dbReference type="InterPro" id="IPR005103">
    <property type="entry name" value="AA9_LPMO"/>
</dbReference>
<dbReference type="AlphaFoldDB" id="A0A194WS47"/>
<dbReference type="PANTHER" id="PTHR33353:SF19">
    <property type="entry name" value="GLYCOSYLHYDROLASE FAMILY 61-8 PROTEIN"/>
    <property type="match status" value="1"/>
</dbReference>
<feature type="signal peptide" evidence="7">
    <location>
        <begin position="1"/>
        <end position="18"/>
    </location>
</feature>
<feature type="domain" description="Auxiliary Activity family 9 catalytic" evidence="8">
    <location>
        <begin position="69"/>
        <end position="255"/>
    </location>
</feature>
<dbReference type="EMBL" id="KQ947428">
    <property type="protein sequence ID" value="KUJ10798.1"/>
    <property type="molecule type" value="Genomic_DNA"/>
</dbReference>
<comment type="function">
    <text evidence="6">Lytic polysaccharide monooxygenase (LMPO) that depolymerizes crystalline and amorphous polysaccharides via the oxidation of scissile alpha- or beta-(1-4)-glycosidic bonds, yielding C1 and/or C4 oxidation products. Catalysis by LPMOs requires the reduction of the active-site copper from Cu(II) to Cu(I) by a reducing agent and H(2)O(2) or O(2) as a cosubstrate.</text>
</comment>
<evidence type="ECO:0000259" key="8">
    <source>
        <dbReference type="Pfam" id="PF03443"/>
    </source>
</evidence>
<dbReference type="CDD" id="cd21175">
    <property type="entry name" value="LPMO_AA9"/>
    <property type="match status" value="1"/>
</dbReference>
<dbReference type="OrthoDB" id="4849160at2759"/>
<dbReference type="KEGG" id="psco:LY89DRAFT_674914"/>
<comment type="domain">
    <text evidence="6">Has a modular structure: an endo-beta-1,4-glucanase catalytic module at the N-terminus, a linker rich in serines and threonines, and a C-terminal carbohydrate-binding module (CBM).</text>
</comment>
<keyword evidence="6" id="KW-0136">Cellulose degradation</keyword>
<accession>A0A194WS47</accession>
<dbReference type="GO" id="GO:0008810">
    <property type="term" value="F:cellulase activity"/>
    <property type="evidence" value="ECO:0007669"/>
    <property type="project" value="UniProtKB-UniRule"/>
</dbReference>
<keyword evidence="6" id="KW-0624">Polysaccharide degradation</keyword>
<dbReference type="Pfam" id="PF03443">
    <property type="entry name" value="AA9"/>
    <property type="match status" value="1"/>
</dbReference>
<keyword evidence="4 6" id="KW-1015">Disulfide bond</keyword>
<dbReference type="GO" id="GO:0030245">
    <property type="term" value="P:cellulose catabolic process"/>
    <property type="evidence" value="ECO:0007669"/>
    <property type="project" value="UniProtKB-UniRule"/>
</dbReference>
<dbReference type="PANTHER" id="PTHR33353">
    <property type="entry name" value="PUTATIVE (AFU_ORTHOLOGUE AFUA_1G12560)-RELATED"/>
    <property type="match status" value="1"/>
</dbReference>
<keyword evidence="6" id="KW-0119">Carbohydrate metabolism</keyword>
<keyword evidence="3 6" id="KW-0964">Secreted</keyword>
<evidence type="ECO:0000256" key="7">
    <source>
        <dbReference type="SAM" id="SignalP"/>
    </source>
</evidence>
<proteinExistence type="predicted"/>
<evidence type="ECO:0000256" key="1">
    <source>
        <dbReference type="ARBA" id="ARBA00001973"/>
    </source>
</evidence>
<dbReference type="Gene3D" id="2.70.50.70">
    <property type="match status" value="1"/>
</dbReference>
<evidence type="ECO:0000256" key="6">
    <source>
        <dbReference type="RuleBase" id="RU368122"/>
    </source>
</evidence>
<protein>
    <recommendedName>
        <fullName evidence="6">AA9 family lytic polysaccharide monooxygenase</fullName>
        <ecNumber evidence="6">1.14.99.56</ecNumber>
    </recommendedName>
    <alternativeName>
        <fullName evidence="6">Endo-beta-1,4-glucanase</fullName>
    </alternativeName>
    <alternativeName>
        <fullName evidence="6">Glycosyl hydrolase 61 family protein</fullName>
    </alternativeName>
</protein>
<evidence type="ECO:0000256" key="4">
    <source>
        <dbReference type="ARBA" id="ARBA00023157"/>
    </source>
</evidence>
<evidence type="ECO:0000313" key="10">
    <source>
        <dbReference type="Proteomes" id="UP000070700"/>
    </source>
</evidence>
<dbReference type="RefSeq" id="XP_018065153.1">
    <property type="nucleotide sequence ID" value="XM_018213469.1"/>
</dbReference>
<evidence type="ECO:0000313" key="9">
    <source>
        <dbReference type="EMBL" id="KUJ10798.1"/>
    </source>
</evidence>
<sequence length="286" mass="31178">MKLLILTFLLTWALNAAAHGGIYTYNISSVIYQGNPWHIHDYGPFYGSGNASGIPAGTPSIQRRWYFWPLYNLSSPNMTCNFDGSFSPTTPSLHAPVRAGETITASYNVANFNLTAVERDQWYHQYGPLLIYMARCPGLSCAGWNGEGEVWFKIAEFGLVPGAKNLRGPWMQGVLLMGTSSPGVEVRVPGALKTGAYLVRHEVVNLQSNRADGAQFYVSCAQVFVEGGEGGKVPGERFSVAFPGAYKSSDPGLRIAGNEISDGELLEEYNTTDYQFPGPLVWDGEG</sequence>
<dbReference type="EC" id="1.14.99.56" evidence="6"/>
<keyword evidence="7" id="KW-0732">Signal</keyword>
<evidence type="ECO:0000256" key="5">
    <source>
        <dbReference type="ARBA" id="ARBA00023180"/>
    </source>
</evidence>
<comment type="subcellular location">
    <subcellularLocation>
        <location evidence="2 6">Secreted</location>
    </subcellularLocation>
</comment>
<dbReference type="GO" id="GO:0030248">
    <property type="term" value="F:cellulose binding"/>
    <property type="evidence" value="ECO:0007669"/>
    <property type="project" value="UniProtKB-UniRule"/>
</dbReference>
<keyword evidence="5" id="KW-0325">Glycoprotein</keyword>
<evidence type="ECO:0000256" key="2">
    <source>
        <dbReference type="ARBA" id="ARBA00004613"/>
    </source>
</evidence>
<evidence type="ECO:0000256" key="3">
    <source>
        <dbReference type="ARBA" id="ARBA00022525"/>
    </source>
</evidence>
<dbReference type="InParanoid" id="A0A194WS47"/>
<comment type="catalytic activity">
    <reaction evidence="6">
        <text>[(1-&gt;4)-beta-D-glucosyl]n+m + reduced acceptor + O2 = 4-dehydro-beta-D-glucosyl-[(1-&gt;4)-beta-D-glucosyl]n-1 + [(1-&gt;4)-beta-D-glucosyl]m + acceptor + H2O.</text>
        <dbReference type="EC" id="1.14.99.56"/>
    </reaction>
</comment>
<dbReference type="Proteomes" id="UP000070700">
    <property type="component" value="Unassembled WGS sequence"/>
</dbReference>
<comment type="cofactor">
    <cofactor evidence="1">
        <name>Cu(2+)</name>
        <dbReference type="ChEBI" id="CHEBI:29036"/>
    </cofactor>
</comment>
<reference evidence="9 10" key="1">
    <citation type="submission" date="2015-10" db="EMBL/GenBank/DDBJ databases">
        <title>Full genome of DAOMC 229536 Phialocephala scopiformis, a fungal endophyte of spruce producing the potent anti-insectan compound rugulosin.</title>
        <authorList>
            <consortium name="DOE Joint Genome Institute"/>
            <person name="Walker A.K."/>
            <person name="Frasz S.L."/>
            <person name="Seifert K.A."/>
            <person name="Miller J.D."/>
            <person name="Mondo S.J."/>
            <person name="Labutti K."/>
            <person name="Lipzen A."/>
            <person name="Dockter R."/>
            <person name="Kennedy M."/>
            <person name="Grigoriev I.V."/>
            <person name="Spatafora J.W."/>
        </authorList>
    </citation>
    <scope>NUCLEOTIDE SEQUENCE [LARGE SCALE GENOMIC DNA]</scope>
    <source>
        <strain evidence="9 10">CBS 120377</strain>
    </source>
</reference>
<dbReference type="GeneID" id="28823195"/>
<organism evidence="9 10">
    <name type="scientific">Mollisia scopiformis</name>
    <name type="common">Conifer needle endophyte fungus</name>
    <name type="synonym">Phialocephala scopiformis</name>
    <dbReference type="NCBI Taxonomy" id="149040"/>
    <lineage>
        <taxon>Eukaryota</taxon>
        <taxon>Fungi</taxon>
        <taxon>Dikarya</taxon>
        <taxon>Ascomycota</taxon>
        <taxon>Pezizomycotina</taxon>
        <taxon>Leotiomycetes</taxon>
        <taxon>Helotiales</taxon>
        <taxon>Mollisiaceae</taxon>
        <taxon>Mollisia</taxon>
    </lineage>
</organism>